<evidence type="ECO:0000313" key="3">
    <source>
        <dbReference type="EMBL" id="NOJ79505.1"/>
    </source>
</evidence>
<dbReference type="Gene3D" id="3.40.50.2000">
    <property type="entry name" value="Glycogen Phosphorylase B"/>
    <property type="match status" value="2"/>
</dbReference>
<dbReference type="FunFam" id="3.40.50.2000:FF:000009">
    <property type="entry name" value="Sterol 3-beta-glucosyltransferase UGT80A2"/>
    <property type="match status" value="1"/>
</dbReference>
<feature type="domain" description="Glycosyltransferase family 28 N-terminal" evidence="1">
    <location>
        <begin position="3"/>
        <end position="137"/>
    </location>
</feature>
<feature type="domain" description="Erythromycin biosynthesis protein CIII-like C-terminal" evidence="2">
    <location>
        <begin position="290"/>
        <end position="395"/>
    </location>
</feature>
<reference evidence="3 4" key="1">
    <citation type="submission" date="2020-05" db="EMBL/GenBank/DDBJ databases">
        <authorList>
            <person name="Whitworth D."/>
        </authorList>
    </citation>
    <scope>NUCLEOTIDE SEQUENCE [LARGE SCALE GENOMIC DNA]</scope>
    <source>
        <strain evidence="3 4">AM005</strain>
    </source>
</reference>
<proteinExistence type="predicted"/>
<dbReference type="EMBL" id="JABFNT010000039">
    <property type="protein sequence ID" value="NOJ79505.1"/>
    <property type="molecule type" value="Genomic_DNA"/>
</dbReference>
<dbReference type="GO" id="GO:0008194">
    <property type="term" value="F:UDP-glycosyltransferase activity"/>
    <property type="evidence" value="ECO:0007669"/>
    <property type="project" value="InterPro"/>
</dbReference>
<evidence type="ECO:0000259" key="1">
    <source>
        <dbReference type="Pfam" id="PF03033"/>
    </source>
</evidence>
<dbReference type="GO" id="GO:0033072">
    <property type="term" value="P:vancomycin biosynthetic process"/>
    <property type="evidence" value="ECO:0007669"/>
    <property type="project" value="UniProtKB-ARBA"/>
</dbReference>
<organism evidence="3 4">
    <name type="scientific">Myxococcus xanthus</name>
    <dbReference type="NCBI Taxonomy" id="34"/>
    <lineage>
        <taxon>Bacteria</taxon>
        <taxon>Pseudomonadati</taxon>
        <taxon>Myxococcota</taxon>
        <taxon>Myxococcia</taxon>
        <taxon>Myxococcales</taxon>
        <taxon>Cystobacterineae</taxon>
        <taxon>Myxococcaceae</taxon>
        <taxon>Myxococcus</taxon>
    </lineage>
</organism>
<dbReference type="Pfam" id="PF03033">
    <property type="entry name" value="Glyco_transf_28"/>
    <property type="match status" value="1"/>
</dbReference>
<gene>
    <name evidence="3" type="ORF">HNV28_14335</name>
</gene>
<dbReference type="InterPro" id="IPR002213">
    <property type="entry name" value="UDP_glucos_trans"/>
</dbReference>
<dbReference type="CDD" id="cd03784">
    <property type="entry name" value="GT1_Gtf-like"/>
    <property type="match status" value="1"/>
</dbReference>
<dbReference type="AlphaFoldDB" id="A0A7Y4IIK7"/>
<dbReference type="PANTHER" id="PTHR48050">
    <property type="entry name" value="STEROL 3-BETA-GLUCOSYLTRANSFERASE"/>
    <property type="match status" value="1"/>
</dbReference>
<dbReference type="Pfam" id="PF06722">
    <property type="entry name" value="EryCIII-like_C"/>
    <property type="match status" value="1"/>
</dbReference>
<sequence length="421" mass="45375">MRVLISTYGTRGDVQPFVALGKALMVKGHDVALCTPTGFRGMVERHGVPYAHMDNAVLELTEAVLRAPTRAEQRRLFKGFSAVIRAGLEDEWRAAQALKPDVLVYHSKALGSHHIAEKLGAAELLAMPLPLTPTREFPVPMIPSFRLGGWLNALSYRLITLANAVWAGATNDFRVKTLGIAPLSRFADPMKKADGSEVPALYAYSEQLLPRPADWPSQVQVTGCWFLDETVGWTPPAALHAFLEAGPPPVYVGFGSMGAAHAEARGATVLQALSLTGERAVLATGWGGLKTGALPPNVFRLEAAPHDWLFPRMSAVVHHGGAGSTMAGLRAGKPTVISPFLGDQPFWGHMVQRAGVGPRPVPQKSLTAERLADAIRTALSPTVRTHAAALGERIRAEDGTARAVQLIEQEHAMWNRRHAVN</sequence>
<protein>
    <submittedName>
        <fullName evidence="3">Glycosyltransferase family 1 protein</fullName>
    </submittedName>
</protein>
<dbReference type="SUPFAM" id="SSF53756">
    <property type="entry name" value="UDP-Glycosyltransferase/glycogen phosphorylase"/>
    <property type="match status" value="1"/>
</dbReference>
<accession>A0A7Y4IIK7</accession>
<dbReference type="GO" id="GO:0005975">
    <property type="term" value="P:carbohydrate metabolic process"/>
    <property type="evidence" value="ECO:0007669"/>
    <property type="project" value="InterPro"/>
</dbReference>
<dbReference type="InterPro" id="IPR004276">
    <property type="entry name" value="GlycoTrans_28_N"/>
</dbReference>
<evidence type="ECO:0000259" key="2">
    <source>
        <dbReference type="Pfam" id="PF06722"/>
    </source>
</evidence>
<dbReference type="Proteomes" id="UP000533080">
    <property type="component" value="Unassembled WGS sequence"/>
</dbReference>
<dbReference type="GO" id="GO:0016758">
    <property type="term" value="F:hexosyltransferase activity"/>
    <property type="evidence" value="ECO:0007669"/>
    <property type="project" value="InterPro"/>
</dbReference>
<evidence type="ECO:0000313" key="4">
    <source>
        <dbReference type="Proteomes" id="UP000533080"/>
    </source>
</evidence>
<dbReference type="PANTHER" id="PTHR48050:SF13">
    <property type="entry name" value="STEROL 3-BETA-GLUCOSYLTRANSFERASE UGT80A2"/>
    <property type="match status" value="1"/>
</dbReference>
<comment type="caution">
    <text evidence="3">The sequence shown here is derived from an EMBL/GenBank/DDBJ whole genome shotgun (WGS) entry which is preliminary data.</text>
</comment>
<keyword evidence="3" id="KW-0808">Transferase</keyword>
<name>A0A7Y4IIK7_MYXXA</name>
<dbReference type="InterPro" id="IPR010610">
    <property type="entry name" value="EryCIII-like_C"/>
</dbReference>
<dbReference type="RefSeq" id="WP_171441770.1">
    <property type="nucleotide sequence ID" value="NZ_JABFNS010000033.1"/>
</dbReference>
<dbReference type="InterPro" id="IPR050426">
    <property type="entry name" value="Glycosyltransferase_28"/>
</dbReference>